<keyword evidence="2" id="KW-1185">Reference proteome</keyword>
<protein>
    <submittedName>
        <fullName evidence="1">Uncharacterized protein</fullName>
    </submittedName>
</protein>
<proteinExistence type="predicted"/>
<comment type="caution">
    <text evidence="1">The sequence shown here is derived from an EMBL/GenBank/DDBJ whole genome shotgun (WGS) entry which is preliminary data.</text>
</comment>
<dbReference type="AlphaFoldDB" id="A0ABD3EXR8"/>
<organism evidence="1 2">
    <name type="scientific">Phytophthora oleae</name>
    <dbReference type="NCBI Taxonomy" id="2107226"/>
    <lineage>
        <taxon>Eukaryota</taxon>
        <taxon>Sar</taxon>
        <taxon>Stramenopiles</taxon>
        <taxon>Oomycota</taxon>
        <taxon>Peronosporomycetes</taxon>
        <taxon>Peronosporales</taxon>
        <taxon>Peronosporaceae</taxon>
        <taxon>Phytophthora</taxon>
    </lineage>
</organism>
<dbReference type="Proteomes" id="UP001632037">
    <property type="component" value="Unassembled WGS sequence"/>
</dbReference>
<accession>A0ABD3EXR8</accession>
<dbReference type="EMBL" id="JBIMZQ010000057">
    <property type="protein sequence ID" value="KAL3658121.1"/>
    <property type="molecule type" value="Genomic_DNA"/>
</dbReference>
<reference evidence="1 2" key="1">
    <citation type="submission" date="2024-09" db="EMBL/GenBank/DDBJ databases">
        <title>Genome sequencing and assembly of Phytophthora oleae, isolate VK10A, causative agent of rot of olive drupes.</title>
        <authorList>
            <person name="Conti Taguali S."/>
            <person name="Riolo M."/>
            <person name="La Spada F."/>
            <person name="Cacciola S.O."/>
            <person name="Dionisio G."/>
        </authorList>
    </citation>
    <scope>NUCLEOTIDE SEQUENCE [LARGE SCALE GENOMIC DNA]</scope>
    <source>
        <strain evidence="1 2">VK10A</strain>
    </source>
</reference>
<gene>
    <name evidence="1" type="ORF">V7S43_016964</name>
</gene>
<evidence type="ECO:0000313" key="1">
    <source>
        <dbReference type="EMBL" id="KAL3658121.1"/>
    </source>
</evidence>
<name>A0ABD3EXR8_9STRA</name>
<sequence length="157" mass="18044">MERATLPQSVAQGIREDYERLVGSSPAPSGQNKAQKRRYIDALGLSDLPEDQKLLLYPEYPIVVPGLKVSGFTDWMIKKGDRMLIVLEAKGCDIEKGYHQLLGMMEALRINNKILKLPQKKMKAICTDFQNWLFVEREAYTLRKDIQRFPPMCSTRI</sequence>
<evidence type="ECO:0000313" key="2">
    <source>
        <dbReference type="Proteomes" id="UP001632037"/>
    </source>
</evidence>